<evidence type="ECO:0000313" key="2">
    <source>
        <dbReference type="Proteomes" id="UP001159363"/>
    </source>
</evidence>
<dbReference type="EMBL" id="JARBHB010000005">
    <property type="protein sequence ID" value="KAJ8884626.1"/>
    <property type="molecule type" value="Genomic_DNA"/>
</dbReference>
<comment type="caution">
    <text evidence="1">The sequence shown here is derived from an EMBL/GenBank/DDBJ whole genome shotgun (WGS) entry which is preliminary data.</text>
</comment>
<proteinExistence type="predicted"/>
<gene>
    <name evidence="1" type="ORF">PR048_016483</name>
</gene>
<accession>A0ABQ9HJT8</accession>
<protein>
    <submittedName>
        <fullName evidence="1">Uncharacterized protein</fullName>
    </submittedName>
</protein>
<dbReference type="Proteomes" id="UP001159363">
    <property type="component" value="Chromosome 4"/>
</dbReference>
<evidence type="ECO:0000313" key="1">
    <source>
        <dbReference type="EMBL" id="KAJ8884626.1"/>
    </source>
</evidence>
<organism evidence="1 2">
    <name type="scientific">Dryococelus australis</name>
    <dbReference type="NCBI Taxonomy" id="614101"/>
    <lineage>
        <taxon>Eukaryota</taxon>
        <taxon>Metazoa</taxon>
        <taxon>Ecdysozoa</taxon>
        <taxon>Arthropoda</taxon>
        <taxon>Hexapoda</taxon>
        <taxon>Insecta</taxon>
        <taxon>Pterygota</taxon>
        <taxon>Neoptera</taxon>
        <taxon>Polyneoptera</taxon>
        <taxon>Phasmatodea</taxon>
        <taxon>Verophasmatodea</taxon>
        <taxon>Anareolatae</taxon>
        <taxon>Phasmatidae</taxon>
        <taxon>Eurycanthinae</taxon>
        <taxon>Dryococelus</taxon>
    </lineage>
</organism>
<name>A0ABQ9HJT8_9NEOP</name>
<reference evidence="1 2" key="1">
    <citation type="submission" date="2023-02" db="EMBL/GenBank/DDBJ databases">
        <title>LHISI_Scaffold_Assembly.</title>
        <authorList>
            <person name="Stuart O.P."/>
            <person name="Cleave R."/>
            <person name="Magrath M.J.L."/>
            <person name="Mikheyev A.S."/>
        </authorList>
    </citation>
    <scope>NUCLEOTIDE SEQUENCE [LARGE SCALE GENOMIC DNA]</scope>
    <source>
        <strain evidence="1">Daus_M_001</strain>
        <tissue evidence="1">Leg muscle</tissue>
    </source>
</reference>
<sequence length="78" mass="8939">MITSISPNFKAANAVFLLQETLNNQIFVGLSDIERLRKHLNDILNVIKLQLMYKKQAMEYLNIPALDNTLLMNHLLGI</sequence>
<keyword evidence="2" id="KW-1185">Reference proteome</keyword>